<feature type="transmembrane region" description="Helical" evidence="5">
    <location>
        <begin position="36"/>
        <end position="56"/>
    </location>
</feature>
<dbReference type="Pfam" id="PF04191">
    <property type="entry name" value="PEMT"/>
    <property type="match status" value="1"/>
</dbReference>
<sequence length="187" mass="20158">MRRSWEGAALLGALGAYGWALPRVRREYAEDGHLSRATAGVVYVAYGLHALGWLGAVRARAWPLTLPAPVAVSVGLPLALSGTGLFAAGWRALPPADDSGLATSGLITGGVYRVSRNPQNVGWALLLTGGAFVRRSGLGLGLAALFWMTFRAYVPVEEAFLERTYDEGYRRYRACTPHFLGWPSRDP</sequence>
<evidence type="ECO:0000313" key="7">
    <source>
        <dbReference type="Proteomes" id="UP000236569"/>
    </source>
</evidence>
<organism evidence="6 7">
    <name type="scientific">Deinococcus aerius</name>
    <dbReference type="NCBI Taxonomy" id="200253"/>
    <lineage>
        <taxon>Bacteria</taxon>
        <taxon>Thermotogati</taxon>
        <taxon>Deinococcota</taxon>
        <taxon>Deinococci</taxon>
        <taxon>Deinococcales</taxon>
        <taxon>Deinococcaceae</taxon>
        <taxon>Deinococcus</taxon>
    </lineage>
</organism>
<dbReference type="GO" id="GO:0012505">
    <property type="term" value="C:endomembrane system"/>
    <property type="evidence" value="ECO:0007669"/>
    <property type="project" value="UniProtKB-SubCell"/>
</dbReference>
<keyword evidence="7" id="KW-1185">Reference proteome</keyword>
<gene>
    <name evidence="6" type="ORF">DAERI_020242</name>
</gene>
<proteinExistence type="predicted"/>
<evidence type="ECO:0008006" key="8">
    <source>
        <dbReference type="Google" id="ProtNLM"/>
    </source>
</evidence>
<dbReference type="InterPro" id="IPR007318">
    <property type="entry name" value="Phopholipid_MeTrfase"/>
</dbReference>
<evidence type="ECO:0000256" key="1">
    <source>
        <dbReference type="ARBA" id="ARBA00004127"/>
    </source>
</evidence>
<dbReference type="EMBL" id="BFAG01000002">
    <property type="protein sequence ID" value="GBF04645.1"/>
    <property type="molecule type" value="Genomic_DNA"/>
</dbReference>
<dbReference type="AlphaFoldDB" id="A0A2I9DVV6"/>
<evidence type="ECO:0000256" key="2">
    <source>
        <dbReference type="ARBA" id="ARBA00022692"/>
    </source>
</evidence>
<feature type="transmembrane region" description="Helical" evidence="5">
    <location>
        <begin position="123"/>
        <end position="147"/>
    </location>
</feature>
<evidence type="ECO:0000256" key="3">
    <source>
        <dbReference type="ARBA" id="ARBA00022989"/>
    </source>
</evidence>
<dbReference type="Proteomes" id="UP000236569">
    <property type="component" value="Unassembled WGS sequence"/>
</dbReference>
<keyword evidence="2 5" id="KW-0812">Transmembrane</keyword>
<evidence type="ECO:0000256" key="4">
    <source>
        <dbReference type="ARBA" id="ARBA00023136"/>
    </source>
</evidence>
<feature type="transmembrane region" description="Helical" evidence="5">
    <location>
        <begin position="68"/>
        <end position="90"/>
    </location>
</feature>
<reference evidence="7" key="1">
    <citation type="submission" date="2018-01" db="EMBL/GenBank/DDBJ databases">
        <title>Draft Genome Sequence of the Radioresistant Bacterium Deinococcus aerius TR0125, Isolated from the Higher Atmosphere above Japan.</title>
        <authorList>
            <person name="Satoh K."/>
            <person name="Arai H."/>
            <person name="Sanzen T."/>
            <person name="Kawaguchi Y."/>
            <person name="Hayashi H."/>
            <person name="Yokobori S."/>
            <person name="Yamagishi A."/>
            <person name="Oono Y."/>
            <person name="Narumi I."/>
        </authorList>
    </citation>
    <scope>NUCLEOTIDE SEQUENCE [LARGE SCALE GENOMIC DNA]</scope>
    <source>
        <strain evidence="7">TR0125</strain>
    </source>
</reference>
<dbReference type="Gene3D" id="1.20.120.1630">
    <property type="match status" value="1"/>
</dbReference>
<dbReference type="OrthoDB" id="272002at2"/>
<protein>
    <recommendedName>
        <fullName evidence="8">Isoprenylcysteine carboxyl methyltransferase</fullName>
    </recommendedName>
</protein>
<keyword evidence="3 5" id="KW-1133">Transmembrane helix</keyword>
<dbReference type="RefSeq" id="WP_103128127.1">
    <property type="nucleotide sequence ID" value="NZ_BFAG01000002.1"/>
</dbReference>
<comment type="subcellular location">
    <subcellularLocation>
        <location evidence="1">Endomembrane system</location>
        <topology evidence="1">Multi-pass membrane protein</topology>
    </subcellularLocation>
</comment>
<evidence type="ECO:0000313" key="6">
    <source>
        <dbReference type="EMBL" id="GBF04645.1"/>
    </source>
</evidence>
<accession>A0A2I9DVV6</accession>
<name>A0A2I9DVV6_9DEIO</name>
<keyword evidence="4 5" id="KW-0472">Membrane</keyword>
<comment type="caution">
    <text evidence="6">The sequence shown here is derived from an EMBL/GenBank/DDBJ whole genome shotgun (WGS) entry which is preliminary data.</text>
</comment>
<evidence type="ECO:0000256" key="5">
    <source>
        <dbReference type="SAM" id="Phobius"/>
    </source>
</evidence>